<dbReference type="AlphaFoldDB" id="A0AAU4K1E2"/>
<evidence type="ECO:0000313" key="1">
    <source>
        <dbReference type="EMBL" id="WUM19851.1"/>
    </source>
</evidence>
<organism evidence="1 2">
    <name type="scientific">Williamsia herbipolensis</name>
    <dbReference type="NCBI Taxonomy" id="1603258"/>
    <lineage>
        <taxon>Bacteria</taxon>
        <taxon>Bacillati</taxon>
        <taxon>Actinomycetota</taxon>
        <taxon>Actinomycetes</taxon>
        <taxon>Mycobacteriales</taxon>
        <taxon>Nocardiaceae</taxon>
        <taxon>Williamsia</taxon>
    </lineage>
</organism>
<protein>
    <recommendedName>
        <fullName evidence="3">Condensation domain-containing protein</fullName>
    </recommendedName>
</protein>
<dbReference type="RefSeq" id="WP_328857294.1">
    <property type="nucleotide sequence ID" value="NZ_CP108021.1"/>
</dbReference>
<reference evidence="1 2" key="1">
    <citation type="submission" date="2022-10" db="EMBL/GenBank/DDBJ databases">
        <title>The complete genomes of actinobacterial strains from the NBC collection.</title>
        <authorList>
            <person name="Joergensen T.S."/>
            <person name="Alvarez Arevalo M."/>
            <person name="Sterndorff E.B."/>
            <person name="Faurdal D."/>
            <person name="Vuksanovic O."/>
            <person name="Mourched A.-S."/>
            <person name="Charusanti P."/>
            <person name="Shaw S."/>
            <person name="Blin K."/>
            <person name="Weber T."/>
        </authorList>
    </citation>
    <scope>NUCLEOTIDE SEQUENCE [LARGE SCALE GENOMIC DNA]</scope>
    <source>
        <strain evidence="1 2">NBC_00319</strain>
    </source>
</reference>
<proteinExistence type="predicted"/>
<dbReference type="EMBL" id="CP108021">
    <property type="protein sequence ID" value="WUM19851.1"/>
    <property type="molecule type" value="Genomic_DNA"/>
</dbReference>
<evidence type="ECO:0000313" key="2">
    <source>
        <dbReference type="Proteomes" id="UP001432128"/>
    </source>
</evidence>
<dbReference type="KEGG" id="whr:OG579_19500"/>
<accession>A0AAU4K1E2</accession>
<name>A0AAU4K1E2_9NOCA</name>
<keyword evidence="2" id="KW-1185">Reference proteome</keyword>
<dbReference type="Proteomes" id="UP001432128">
    <property type="component" value="Chromosome"/>
</dbReference>
<sequence>MDATSERTADTRRPRLVDRAAAARLSVLDDIFYRGNHGRGAEVVMQGVWRFAEPIAPDDLADLHRLLAASDLTRRVATSPVPFARRSFVADAIVAPLRVDPEPVAPHDVVAWADDRAAAGFDVDRGPVWEIAVRPVTDGGSAVTVSCSHVVTEGLGLIGVARAALAGSDPSAVRTPTTPPRLRDDVIDALLLWVHVVVGVVRSLARTVTDPQVRTELLAAARPPSRPAAAPSGPPVREVHAVLDVDAAHWDQFVADSGATSTAVATALAADLVREVRGPGPVEVAIPMSGGDETGELMMAETVIDDADDAAVCAGKLRAAYAAAGGGASGSGLGPPGGMPAELLQLLGDRIAHAMVPDPGGREALVSPLGDLGGVFDELGGHRATGMAVRSVEPRPTDTPSRTIVRLWSGRSAGRITLTLVTPARPGRGAAMDRHRLGELGAAVAARRGLVAIPW</sequence>
<evidence type="ECO:0008006" key="3">
    <source>
        <dbReference type="Google" id="ProtNLM"/>
    </source>
</evidence>
<gene>
    <name evidence="1" type="ORF">OG579_19500</name>
</gene>